<dbReference type="Proteomes" id="UP000036513">
    <property type="component" value="Unassembled WGS sequence"/>
</dbReference>
<dbReference type="Pfam" id="PF01370">
    <property type="entry name" value="Epimerase"/>
    <property type="match status" value="1"/>
</dbReference>
<dbReference type="SUPFAM" id="SSF51735">
    <property type="entry name" value="NAD(P)-binding Rossmann-fold domains"/>
    <property type="match status" value="1"/>
</dbReference>
<organism evidence="2 3">
    <name type="scientific">Mycolicibacterium chlorophenolicum</name>
    <dbReference type="NCBI Taxonomy" id="37916"/>
    <lineage>
        <taxon>Bacteria</taxon>
        <taxon>Bacillati</taxon>
        <taxon>Actinomycetota</taxon>
        <taxon>Actinomycetes</taxon>
        <taxon>Mycobacteriales</taxon>
        <taxon>Mycobacteriaceae</taxon>
        <taxon>Mycolicibacterium</taxon>
    </lineage>
</organism>
<reference evidence="2 3" key="1">
    <citation type="journal article" date="2015" name="Genome Biol. Evol.">
        <title>Characterization of Three Mycobacterium spp. with Potential Use in Bioremediation by Genome Sequencing and Comparative Genomics.</title>
        <authorList>
            <person name="Das S."/>
            <person name="Pettersson B.M."/>
            <person name="Behra P.R."/>
            <person name="Ramesh M."/>
            <person name="Dasgupta S."/>
            <person name="Bhattacharya A."/>
            <person name="Kirsebom L.A."/>
        </authorList>
    </citation>
    <scope>NUCLEOTIDE SEQUENCE [LARGE SCALE GENOMIC DNA]</scope>
    <source>
        <strain evidence="2 3">DSM 43826</strain>
    </source>
</reference>
<proteinExistence type="predicted"/>
<dbReference type="InterPro" id="IPR001509">
    <property type="entry name" value="Epimerase_deHydtase"/>
</dbReference>
<gene>
    <name evidence="2" type="ORF">MCHLDSM_02905</name>
</gene>
<dbReference type="PANTHER" id="PTHR48079">
    <property type="entry name" value="PROTEIN YEEZ"/>
    <property type="match status" value="1"/>
</dbReference>
<dbReference type="SMR" id="A0A0J6YWB8"/>
<sequence length="340" mass="35552">MLVTGGTGFTGSHTAAALAAAGHQVRLMVRDPAKVGQVFPLRGYSPDDVVAADMTDGDAVEAAFDGCHGVIHTAAVVDLRRRSARAVEEANTRGVEIVVGGAVRRGIPSIVHVSSLSVFLVRNGPPMSASSPIVDGASAYARSKAAAERYVRGLQDAGAPVGVCYPAGIIGPDDPGLSAMTAGLKSFMTSVFVLTSGGMQIVDVRDLAALLVTLLELPPGPHRYVAASPMLSWSLLYDLCCTLTGTHPRRMRVPGAVLRAAGSVGDVVKRLYDFDFPLTREGMDVTTGWPGADASATTRELGITFRDPAETLRDTLRWLFVAGHLTADQAGTLAQEAMSP</sequence>
<dbReference type="STRING" id="37916.MCHLDSM_02905"/>
<evidence type="ECO:0000259" key="1">
    <source>
        <dbReference type="Pfam" id="PF01370"/>
    </source>
</evidence>
<keyword evidence="2" id="KW-0413">Isomerase</keyword>
<keyword evidence="3" id="KW-1185">Reference proteome</keyword>
<dbReference type="Gene3D" id="3.40.50.720">
    <property type="entry name" value="NAD(P)-binding Rossmann-like Domain"/>
    <property type="match status" value="1"/>
</dbReference>
<name>A0A0J6YWB8_9MYCO</name>
<dbReference type="EMBL" id="JYNL01000023">
    <property type="protein sequence ID" value="KMO76756.1"/>
    <property type="molecule type" value="Genomic_DNA"/>
</dbReference>
<evidence type="ECO:0000313" key="3">
    <source>
        <dbReference type="Proteomes" id="UP000036513"/>
    </source>
</evidence>
<accession>A0A0J6YWB8</accession>
<feature type="domain" description="NAD-dependent epimerase/dehydratase" evidence="1">
    <location>
        <begin position="1"/>
        <end position="224"/>
    </location>
</feature>
<comment type="caution">
    <text evidence="2">The sequence shown here is derived from an EMBL/GenBank/DDBJ whole genome shotgun (WGS) entry which is preliminary data.</text>
</comment>
<dbReference type="GO" id="GO:0016853">
    <property type="term" value="F:isomerase activity"/>
    <property type="evidence" value="ECO:0007669"/>
    <property type="project" value="UniProtKB-KW"/>
</dbReference>
<dbReference type="PATRIC" id="fig|37916.4.peg.2829"/>
<dbReference type="InterPro" id="IPR051783">
    <property type="entry name" value="NAD(P)-dependent_oxidoreduct"/>
</dbReference>
<dbReference type="AlphaFoldDB" id="A0A0J6YWB8"/>
<dbReference type="PANTHER" id="PTHR48079:SF6">
    <property type="entry name" value="NAD(P)-BINDING DOMAIN-CONTAINING PROTEIN-RELATED"/>
    <property type="match status" value="1"/>
</dbReference>
<dbReference type="GO" id="GO:0005737">
    <property type="term" value="C:cytoplasm"/>
    <property type="evidence" value="ECO:0007669"/>
    <property type="project" value="TreeGrafter"/>
</dbReference>
<protein>
    <submittedName>
        <fullName evidence="2">3 beta-hydroxysteroid dehydrogenase/Delta 5--&gt;4-isomerase</fullName>
    </submittedName>
</protein>
<evidence type="ECO:0000313" key="2">
    <source>
        <dbReference type="EMBL" id="KMO76756.1"/>
    </source>
</evidence>
<dbReference type="GO" id="GO:0004029">
    <property type="term" value="F:aldehyde dehydrogenase (NAD+) activity"/>
    <property type="evidence" value="ECO:0007669"/>
    <property type="project" value="TreeGrafter"/>
</dbReference>
<dbReference type="InterPro" id="IPR036291">
    <property type="entry name" value="NAD(P)-bd_dom_sf"/>
</dbReference>